<reference evidence="1" key="1">
    <citation type="submission" date="2020-11" db="EMBL/GenBank/DDBJ databases">
        <authorList>
            <consortium name="DOE Joint Genome Institute"/>
            <person name="Ahrendt S."/>
            <person name="Riley R."/>
            <person name="Andreopoulos W."/>
            <person name="Labutti K."/>
            <person name="Pangilinan J."/>
            <person name="Ruiz-Duenas F.J."/>
            <person name="Barrasa J.M."/>
            <person name="Sanchez-Garcia M."/>
            <person name="Camarero S."/>
            <person name="Miyauchi S."/>
            <person name="Serrano A."/>
            <person name="Linde D."/>
            <person name="Babiker R."/>
            <person name="Drula E."/>
            <person name="Ayuso-Fernandez I."/>
            <person name="Pacheco R."/>
            <person name="Padilla G."/>
            <person name="Ferreira P."/>
            <person name="Barriuso J."/>
            <person name="Kellner H."/>
            <person name="Castanera R."/>
            <person name="Alfaro M."/>
            <person name="Ramirez L."/>
            <person name="Pisabarro A.G."/>
            <person name="Kuo A."/>
            <person name="Tritt A."/>
            <person name="Lipzen A."/>
            <person name="He G."/>
            <person name="Yan M."/>
            <person name="Ng V."/>
            <person name="Cullen D."/>
            <person name="Martin F."/>
            <person name="Rosso M.-N."/>
            <person name="Henrissat B."/>
            <person name="Hibbett D."/>
            <person name="Martinez A.T."/>
            <person name="Grigoriev I.V."/>
        </authorList>
    </citation>
    <scope>NUCLEOTIDE SEQUENCE</scope>
    <source>
        <strain evidence="1">CIRM-BRFM 674</strain>
    </source>
</reference>
<proteinExistence type="predicted"/>
<dbReference type="Gene3D" id="3.30.710.10">
    <property type="entry name" value="Potassium Channel Kv1.1, Chain A"/>
    <property type="match status" value="1"/>
</dbReference>
<dbReference type="Proteomes" id="UP000807469">
    <property type="component" value="Unassembled WGS sequence"/>
</dbReference>
<dbReference type="EMBL" id="MU155609">
    <property type="protein sequence ID" value="KAF9471884.1"/>
    <property type="molecule type" value="Genomic_DNA"/>
</dbReference>
<dbReference type="InterPro" id="IPR011333">
    <property type="entry name" value="SKP1/BTB/POZ_sf"/>
</dbReference>
<organism evidence="1 2">
    <name type="scientific">Pholiota conissans</name>
    <dbReference type="NCBI Taxonomy" id="109636"/>
    <lineage>
        <taxon>Eukaryota</taxon>
        <taxon>Fungi</taxon>
        <taxon>Dikarya</taxon>
        <taxon>Basidiomycota</taxon>
        <taxon>Agaricomycotina</taxon>
        <taxon>Agaricomycetes</taxon>
        <taxon>Agaricomycetidae</taxon>
        <taxon>Agaricales</taxon>
        <taxon>Agaricineae</taxon>
        <taxon>Strophariaceae</taxon>
        <taxon>Pholiota</taxon>
    </lineage>
</organism>
<evidence type="ECO:0008006" key="3">
    <source>
        <dbReference type="Google" id="ProtNLM"/>
    </source>
</evidence>
<keyword evidence="2" id="KW-1185">Reference proteome</keyword>
<comment type="caution">
    <text evidence="1">The sequence shown here is derived from an EMBL/GenBank/DDBJ whole genome shotgun (WGS) entry which is preliminary data.</text>
</comment>
<sequence length="279" mass="32242">MDYENATPVQEIRVSELFNSPTADVTFLSSDHVLFRMHGSHLNVNSLGFARVSEHTVMEPEPVRLEESSEVLELLFQFIEPPPESRDFRQPAVDTLLPPLFFKLAEAAEKYVVYAATNVCTTYMRQCIEIHPLEILNYCARHNYQNLADVAARSAVSHMRNLEEAVLKLTAPGVLPRYLIYYSKWRGVAWKSIEIFQQRAPWRRCPYWSHALILYRDQVEKDIMSFDQEPYEKLWAEVEELKCGNGTCSCKAMPGKWPSWFCDIELNLLDIPGFSNISI</sequence>
<evidence type="ECO:0000313" key="1">
    <source>
        <dbReference type="EMBL" id="KAF9471884.1"/>
    </source>
</evidence>
<evidence type="ECO:0000313" key="2">
    <source>
        <dbReference type="Proteomes" id="UP000807469"/>
    </source>
</evidence>
<accession>A0A9P5YNL7</accession>
<dbReference type="AlphaFoldDB" id="A0A9P5YNL7"/>
<name>A0A9P5YNL7_9AGAR</name>
<dbReference type="OrthoDB" id="3184970at2759"/>
<protein>
    <recommendedName>
        <fullName evidence="3">BTB domain-containing protein</fullName>
    </recommendedName>
</protein>
<gene>
    <name evidence="1" type="ORF">BDN70DRAFT_887600</name>
</gene>